<reference evidence="8 11" key="2">
    <citation type="submission" date="2020-04" db="EMBL/GenBank/DDBJ databases">
        <authorList>
            <person name="De Canck E."/>
        </authorList>
    </citation>
    <scope>NUCLEOTIDE SEQUENCE [LARGE SCALE GENOMIC DNA]</scope>
    <source>
        <strain evidence="8 11">LMG 27174</strain>
    </source>
</reference>
<keyword evidence="10" id="KW-1185">Reference proteome</keyword>
<dbReference type="Gene3D" id="2.102.10.10">
    <property type="entry name" value="Rieske [2Fe-2S] iron-sulphur domain"/>
    <property type="match status" value="1"/>
</dbReference>
<keyword evidence="8" id="KW-0223">Dioxygenase</keyword>
<dbReference type="PANTHER" id="PTHR21496:SF0">
    <property type="entry name" value="RIESKE DOMAIN-CONTAINING PROTEIN"/>
    <property type="match status" value="1"/>
</dbReference>
<organism evidence="8 11">
    <name type="scientific">Paraburkholderia rhynchosiae</name>
    <dbReference type="NCBI Taxonomy" id="487049"/>
    <lineage>
        <taxon>Bacteria</taxon>
        <taxon>Pseudomonadati</taxon>
        <taxon>Pseudomonadota</taxon>
        <taxon>Betaproteobacteria</taxon>
        <taxon>Burkholderiales</taxon>
        <taxon>Burkholderiaceae</taxon>
        <taxon>Paraburkholderia</taxon>
    </lineage>
</organism>
<evidence type="ECO:0000256" key="5">
    <source>
        <dbReference type="ARBA" id="ARBA00034078"/>
    </source>
</evidence>
<evidence type="ECO:0000313" key="9">
    <source>
        <dbReference type="EMBL" id="PMS24522.1"/>
    </source>
</evidence>
<evidence type="ECO:0000256" key="1">
    <source>
        <dbReference type="ARBA" id="ARBA00022714"/>
    </source>
</evidence>
<dbReference type="PANTHER" id="PTHR21496">
    <property type="entry name" value="FERREDOXIN-RELATED"/>
    <property type="match status" value="1"/>
</dbReference>
<keyword evidence="8" id="KW-0560">Oxidoreductase</keyword>
<evidence type="ECO:0000256" key="6">
    <source>
        <dbReference type="ARBA" id="ARBA00038001"/>
    </source>
</evidence>
<dbReference type="GO" id="GO:0046872">
    <property type="term" value="F:metal ion binding"/>
    <property type="evidence" value="ECO:0007669"/>
    <property type="project" value="UniProtKB-KW"/>
</dbReference>
<sequence length="130" mass="14786">MQVPEQWLAVARFAELPNGNFKCFDVEGVSLLLCRVGERVFAVANNCPHQNLRMDKAIMQEYEIVCPHHGASFDIRDGRRLDGPSVFPLCGYPCRVVDSQVLVDVAHPETSMARHMEYLADRQKDKRTEP</sequence>
<dbReference type="PROSITE" id="PS51296">
    <property type="entry name" value="RIESKE"/>
    <property type="match status" value="1"/>
</dbReference>
<feature type="domain" description="Rieske" evidence="7">
    <location>
        <begin position="8"/>
        <end position="103"/>
    </location>
</feature>
<reference evidence="9 10" key="1">
    <citation type="submission" date="2018-01" db="EMBL/GenBank/DDBJ databases">
        <title>Whole genome analyses suggest that Burkholderia sensu lato contains two further novel genera in the rhizoxinica-symbiotica group Mycetohabitans gen. nov., and Trinickia gen. nov.: implications for the evolution of diazotrophy and nodulation in the Burkholderiaceae.</title>
        <authorList>
            <person name="Estrada-de los Santos P."/>
            <person name="Palmer M."/>
            <person name="Chavez-Ramirez B."/>
            <person name="Beukes C."/>
            <person name="Steenkamp E.T."/>
            <person name="Hirsch A.M."/>
            <person name="Manyaka P."/>
            <person name="Maluk M."/>
            <person name="Lafos M."/>
            <person name="Crook M."/>
            <person name="Gross E."/>
            <person name="Simon M.F."/>
            <person name="Bueno dos Reis Junior F."/>
            <person name="Poole P.S."/>
            <person name="Venter S.N."/>
            <person name="James E.K."/>
        </authorList>
    </citation>
    <scope>NUCLEOTIDE SEQUENCE [LARGE SCALE GENOMIC DNA]</scope>
    <source>
        <strain evidence="9 10">WSM 3937</strain>
    </source>
</reference>
<evidence type="ECO:0000259" key="7">
    <source>
        <dbReference type="PROSITE" id="PS51296"/>
    </source>
</evidence>
<dbReference type="EMBL" id="CADIJZ010000033">
    <property type="protein sequence ID" value="CAB3735712.1"/>
    <property type="molecule type" value="Genomic_DNA"/>
</dbReference>
<dbReference type="GO" id="GO:0051213">
    <property type="term" value="F:dioxygenase activity"/>
    <property type="evidence" value="ECO:0007669"/>
    <property type="project" value="UniProtKB-KW"/>
</dbReference>
<dbReference type="InterPro" id="IPR036922">
    <property type="entry name" value="Rieske_2Fe-2S_sf"/>
</dbReference>
<dbReference type="SUPFAM" id="SSF50022">
    <property type="entry name" value="ISP domain"/>
    <property type="match status" value="1"/>
</dbReference>
<evidence type="ECO:0000256" key="4">
    <source>
        <dbReference type="ARBA" id="ARBA00023014"/>
    </source>
</evidence>
<keyword evidence="2" id="KW-0479">Metal-binding</keyword>
<keyword evidence="4" id="KW-0411">Iron-sulfur</keyword>
<evidence type="ECO:0000256" key="2">
    <source>
        <dbReference type="ARBA" id="ARBA00022723"/>
    </source>
</evidence>
<dbReference type="RefSeq" id="WP_102635841.1">
    <property type="nucleotide sequence ID" value="NZ_CADIJZ010000033.1"/>
</dbReference>
<dbReference type="Pfam" id="PF00355">
    <property type="entry name" value="Rieske"/>
    <property type="match status" value="1"/>
</dbReference>
<accession>A0A2N7W546</accession>
<comment type="similarity">
    <text evidence="6">Belongs to the bacterial ring-hydroxylating dioxygenase ferredoxin component family.</text>
</comment>
<keyword evidence="1" id="KW-0001">2Fe-2S</keyword>
<evidence type="ECO:0000256" key="3">
    <source>
        <dbReference type="ARBA" id="ARBA00023004"/>
    </source>
</evidence>
<name>A0A2N7W546_9BURK</name>
<dbReference type="GO" id="GO:0051537">
    <property type="term" value="F:2 iron, 2 sulfur cluster binding"/>
    <property type="evidence" value="ECO:0007669"/>
    <property type="project" value="UniProtKB-KW"/>
</dbReference>
<evidence type="ECO:0000313" key="11">
    <source>
        <dbReference type="Proteomes" id="UP000494205"/>
    </source>
</evidence>
<evidence type="ECO:0000313" key="8">
    <source>
        <dbReference type="EMBL" id="CAB3735712.1"/>
    </source>
</evidence>
<dbReference type="EMBL" id="PNXY01000034">
    <property type="protein sequence ID" value="PMS24522.1"/>
    <property type="molecule type" value="Genomic_DNA"/>
</dbReference>
<dbReference type="AlphaFoldDB" id="A0A2N7W546"/>
<dbReference type="Proteomes" id="UP000494205">
    <property type="component" value="Unassembled WGS sequence"/>
</dbReference>
<keyword evidence="3" id="KW-0408">Iron</keyword>
<dbReference type="InterPro" id="IPR017941">
    <property type="entry name" value="Rieske_2Fe-2S"/>
</dbReference>
<gene>
    <name evidence="8" type="primary">hcaC_2</name>
    <name evidence="9" type="ORF">C0Z16_30890</name>
    <name evidence="8" type="ORF">LMG27174_06231</name>
</gene>
<proteinExistence type="inferred from homology"/>
<evidence type="ECO:0000313" key="10">
    <source>
        <dbReference type="Proteomes" id="UP000235659"/>
    </source>
</evidence>
<protein>
    <submittedName>
        <fullName evidence="8">3-phenylpropionate/cinnamic acid dioxygenase ferredoxin subunit</fullName>
    </submittedName>
</protein>
<dbReference type="Proteomes" id="UP000235659">
    <property type="component" value="Unassembled WGS sequence"/>
</dbReference>
<dbReference type="OrthoDB" id="9800167at2"/>
<comment type="cofactor">
    <cofactor evidence="5">
        <name>[2Fe-2S] cluster</name>
        <dbReference type="ChEBI" id="CHEBI:190135"/>
    </cofactor>
</comment>